<comment type="caution">
    <text evidence="1">The sequence shown here is derived from an EMBL/GenBank/DDBJ whole genome shotgun (WGS) entry which is preliminary data.</text>
</comment>
<organism evidence="1 2">
    <name type="scientific">Bauhinia variegata</name>
    <name type="common">Purple orchid tree</name>
    <name type="synonym">Phanera variegata</name>
    <dbReference type="NCBI Taxonomy" id="167791"/>
    <lineage>
        <taxon>Eukaryota</taxon>
        <taxon>Viridiplantae</taxon>
        <taxon>Streptophyta</taxon>
        <taxon>Embryophyta</taxon>
        <taxon>Tracheophyta</taxon>
        <taxon>Spermatophyta</taxon>
        <taxon>Magnoliopsida</taxon>
        <taxon>eudicotyledons</taxon>
        <taxon>Gunneridae</taxon>
        <taxon>Pentapetalae</taxon>
        <taxon>rosids</taxon>
        <taxon>fabids</taxon>
        <taxon>Fabales</taxon>
        <taxon>Fabaceae</taxon>
        <taxon>Cercidoideae</taxon>
        <taxon>Cercideae</taxon>
        <taxon>Bauhiniinae</taxon>
        <taxon>Bauhinia</taxon>
    </lineage>
</organism>
<evidence type="ECO:0000313" key="2">
    <source>
        <dbReference type="Proteomes" id="UP000828941"/>
    </source>
</evidence>
<name>A0ACB9QAU2_BAUVA</name>
<dbReference type="Proteomes" id="UP000828941">
    <property type="component" value="Chromosome 1"/>
</dbReference>
<sequence length="153" mass="16765">MGLNESFGSIRGHILLMALLPNVNKAYSMLIHEETQRQIASRTVPFSSESAAMSVPSNQNSNLNPPRSNSSKIPNVICNYCKKLGHSKDKCYKLHGFPPDFKFTKRRKFSGSVQSNVSETVIPGTPPAISAKLLRSLLLLLTLQVASVPLLIS</sequence>
<protein>
    <submittedName>
        <fullName evidence="1">Uncharacterized protein</fullName>
    </submittedName>
</protein>
<proteinExistence type="predicted"/>
<gene>
    <name evidence="1" type="ORF">L6164_001164</name>
</gene>
<dbReference type="EMBL" id="CM039426">
    <property type="protein sequence ID" value="KAI4357199.1"/>
    <property type="molecule type" value="Genomic_DNA"/>
</dbReference>
<keyword evidence="2" id="KW-1185">Reference proteome</keyword>
<evidence type="ECO:0000313" key="1">
    <source>
        <dbReference type="EMBL" id="KAI4357199.1"/>
    </source>
</evidence>
<accession>A0ACB9QAU2</accession>
<reference evidence="1 2" key="1">
    <citation type="journal article" date="2022" name="DNA Res.">
        <title>Chromosomal-level genome assembly of the orchid tree Bauhinia variegata (Leguminosae; Cercidoideae) supports the allotetraploid origin hypothesis of Bauhinia.</title>
        <authorList>
            <person name="Zhong Y."/>
            <person name="Chen Y."/>
            <person name="Zheng D."/>
            <person name="Pang J."/>
            <person name="Liu Y."/>
            <person name="Luo S."/>
            <person name="Meng S."/>
            <person name="Qian L."/>
            <person name="Wei D."/>
            <person name="Dai S."/>
            <person name="Zhou R."/>
        </authorList>
    </citation>
    <scope>NUCLEOTIDE SEQUENCE [LARGE SCALE GENOMIC DNA]</scope>
    <source>
        <strain evidence="1">BV-YZ2020</strain>
    </source>
</reference>